<dbReference type="OrthoDB" id="270162at2759"/>
<feature type="transmembrane region" description="Helical" evidence="1">
    <location>
        <begin position="223"/>
        <end position="245"/>
    </location>
</feature>
<name>S9UFF8_9TRYP</name>
<keyword evidence="3" id="KW-1185">Reference proteome</keyword>
<comment type="caution">
    <text evidence="2">The sequence shown here is derived from an EMBL/GenBank/DDBJ whole genome shotgun (WGS) entry which is preliminary data.</text>
</comment>
<feature type="transmembrane region" description="Helical" evidence="1">
    <location>
        <begin position="173"/>
        <end position="193"/>
    </location>
</feature>
<organism evidence="2 3">
    <name type="scientific">Strigomonas culicis</name>
    <dbReference type="NCBI Taxonomy" id="28005"/>
    <lineage>
        <taxon>Eukaryota</taxon>
        <taxon>Discoba</taxon>
        <taxon>Euglenozoa</taxon>
        <taxon>Kinetoplastea</taxon>
        <taxon>Metakinetoplastina</taxon>
        <taxon>Trypanosomatida</taxon>
        <taxon>Trypanosomatidae</taxon>
        <taxon>Strigomonadinae</taxon>
        <taxon>Strigomonas</taxon>
    </lineage>
</organism>
<feature type="transmembrane region" description="Helical" evidence="1">
    <location>
        <begin position="7"/>
        <end position="30"/>
    </location>
</feature>
<dbReference type="Proteomes" id="UP000015354">
    <property type="component" value="Unassembled WGS sequence"/>
</dbReference>
<keyword evidence="1" id="KW-0472">Membrane</keyword>
<feature type="transmembrane region" description="Helical" evidence="1">
    <location>
        <begin position="50"/>
        <end position="71"/>
    </location>
</feature>
<protein>
    <submittedName>
        <fullName evidence="2">Uncharacterized protein</fullName>
    </submittedName>
</protein>
<proteinExistence type="predicted"/>
<feature type="transmembrane region" description="Helical" evidence="1">
    <location>
        <begin position="200"/>
        <end position="217"/>
    </location>
</feature>
<keyword evidence="1" id="KW-0812">Transmembrane</keyword>
<dbReference type="EMBL" id="ATMH01004469">
    <property type="protein sequence ID" value="EPY29552.1"/>
    <property type="molecule type" value="Genomic_DNA"/>
</dbReference>
<dbReference type="AlphaFoldDB" id="S9UFF8"/>
<evidence type="ECO:0000313" key="3">
    <source>
        <dbReference type="Proteomes" id="UP000015354"/>
    </source>
</evidence>
<feature type="transmembrane region" description="Helical" evidence="1">
    <location>
        <begin position="92"/>
        <end position="117"/>
    </location>
</feature>
<reference evidence="2 3" key="1">
    <citation type="journal article" date="2013" name="PLoS ONE">
        <title>Predicting the Proteins of Angomonas deanei, Strigomonas culicis and Their Respective Endosymbionts Reveals New Aspects of the Trypanosomatidae Family.</title>
        <authorList>
            <person name="Motta M.C."/>
            <person name="Martins A.C."/>
            <person name="de Souza S.S."/>
            <person name="Catta-Preta C.M."/>
            <person name="Silva R."/>
            <person name="Klein C.C."/>
            <person name="de Almeida L.G."/>
            <person name="de Lima Cunha O."/>
            <person name="Ciapina L.P."/>
            <person name="Brocchi M."/>
            <person name="Colabardini A.C."/>
            <person name="de Araujo Lima B."/>
            <person name="Machado C.R."/>
            <person name="de Almeida Soares C.M."/>
            <person name="Probst C.M."/>
            <person name="de Menezes C.B."/>
            <person name="Thompson C.E."/>
            <person name="Bartholomeu D.C."/>
            <person name="Gradia D.F."/>
            <person name="Pavoni D.P."/>
            <person name="Grisard E.C."/>
            <person name="Fantinatti-Garboggini F."/>
            <person name="Marchini F.K."/>
            <person name="Rodrigues-Luiz G.F."/>
            <person name="Wagner G."/>
            <person name="Goldman G.H."/>
            <person name="Fietto J.L."/>
            <person name="Elias M.C."/>
            <person name="Goldman M.H."/>
            <person name="Sagot M.F."/>
            <person name="Pereira M."/>
            <person name="Stoco P.H."/>
            <person name="de Mendonca-Neto R.P."/>
            <person name="Teixeira S.M."/>
            <person name="Maciel T.E."/>
            <person name="de Oliveira Mendes T.A."/>
            <person name="Urmenyi T.P."/>
            <person name="de Souza W."/>
            <person name="Schenkman S."/>
            <person name="de Vasconcelos A.T."/>
        </authorList>
    </citation>
    <scope>NUCLEOTIDE SEQUENCE [LARGE SCALE GENOMIC DNA]</scope>
</reference>
<gene>
    <name evidence="2" type="ORF">STCU_04469</name>
</gene>
<evidence type="ECO:0000313" key="2">
    <source>
        <dbReference type="EMBL" id="EPY29552.1"/>
    </source>
</evidence>
<sequence>MSQLPCMVFSGTGGLIMMCVLGVITVVGYITIYMYCRFVLYTERRHPKVFFFDLLKILLAGVVAAAMNYTFTAKVSLAAEHVLIKKRPLEGVGWYIAICTLDAVVGAPLAICFGKLVNYGSAALLPRLRADTALYELCLQNATYGKYGELHRGERSYITERPPVKWSWWYSQTVTWTLCNVLSGFICGLLVLYSFAYVKMIFNPIAWIAICISYWNISCLLKQWVVVSLGRVVLSFLSISIIDLFNKFTP</sequence>
<evidence type="ECO:0000256" key="1">
    <source>
        <dbReference type="SAM" id="Phobius"/>
    </source>
</evidence>
<keyword evidence="1" id="KW-1133">Transmembrane helix</keyword>
<accession>S9UFF8</accession>